<feature type="compositionally biased region" description="Polar residues" evidence="1">
    <location>
        <begin position="722"/>
        <end position="737"/>
    </location>
</feature>
<dbReference type="GO" id="GO:0005524">
    <property type="term" value="F:ATP binding"/>
    <property type="evidence" value="ECO:0007669"/>
    <property type="project" value="InterPro"/>
</dbReference>
<evidence type="ECO:0000256" key="1">
    <source>
        <dbReference type="SAM" id="MobiDB-lite"/>
    </source>
</evidence>
<dbReference type="Gene3D" id="1.10.510.10">
    <property type="entry name" value="Transferase(Phosphotransferase) domain 1"/>
    <property type="match status" value="1"/>
</dbReference>
<feature type="transmembrane region" description="Helical" evidence="2">
    <location>
        <begin position="60"/>
        <end position="84"/>
    </location>
</feature>
<feature type="compositionally biased region" description="Low complexity" evidence="1">
    <location>
        <begin position="341"/>
        <end position="350"/>
    </location>
</feature>
<feature type="region of interest" description="Disordered" evidence="1">
    <location>
        <begin position="709"/>
        <end position="739"/>
    </location>
</feature>
<dbReference type="SMART" id="SM00220">
    <property type="entry name" value="S_TKc"/>
    <property type="match status" value="1"/>
</dbReference>
<feature type="domain" description="Protein kinase" evidence="3">
    <location>
        <begin position="462"/>
        <end position="864"/>
    </location>
</feature>
<dbReference type="PANTHER" id="PTHR24348">
    <property type="entry name" value="SERINE/THREONINE-PROTEIN KINASE UNC-51-RELATED"/>
    <property type="match status" value="1"/>
</dbReference>
<evidence type="ECO:0000313" key="5">
    <source>
        <dbReference type="Proteomes" id="UP000726737"/>
    </source>
</evidence>
<feature type="compositionally biased region" description="Low complexity" evidence="1">
    <location>
        <begin position="310"/>
        <end position="329"/>
    </location>
</feature>
<feature type="compositionally biased region" description="Low complexity" evidence="1">
    <location>
        <begin position="487"/>
        <end position="505"/>
    </location>
</feature>
<feature type="compositionally biased region" description="Gly residues" evidence="1">
    <location>
        <begin position="104"/>
        <end position="113"/>
    </location>
</feature>
<dbReference type="PROSITE" id="PS50011">
    <property type="entry name" value="PROTEIN_KINASE_DOM"/>
    <property type="match status" value="1"/>
</dbReference>
<feature type="non-terminal residue" evidence="4">
    <location>
        <position position="1"/>
    </location>
</feature>
<dbReference type="EMBL" id="JAAAJA010000939">
    <property type="protein sequence ID" value="KAG0248695.1"/>
    <property type="molecule type" value="Genomic_DNA"/>
</dbReference>
<feature type="region of interest" description="Disordered" evidence="1">
    <location>
        <begin position="265"/>
        <end position="371"/>
    </location>
</feature>
<feature type="compositionally biased region" description="Polar residues" evidence="1">
    <location>
        <begin position="161"/>
        <end position="180"/>
    </location>
</feature>
<feature type="compositionally biased region" description="Polar residues" evidence="1">
    <location>
        <begin position="298"/>
        <end position="309"/>
    </location>
</feature>
<feature type="region of interest" description="Disordered" evidence="1">
    <location>
        <begin position="478"/>
        <end position="513"/>
    </location>
</feature>
<feature type="compositionally biased region" description="Polar residues" evidence="1">
    <location>
        <begin position="272"/>
        <end position="289"/>
    </location>
</feature>
<organism evidence="4 5">
    <name type="scientific">Mortierella polycephala</name>
    <dbReference type="NCBI Taxonomy" id="41804"/>
    <lineage>
        <taxon>Eukaryota</taxon>
        <taxon>Fungi</taxon>
        <taxon>Fungi incertae sedis</taxon>
        <taxon>Mucoromycota</taxon>
        <taxon>Mortierellomycotina</taxon>
        <taxon>Mortierellomycetes</taxon>
        <taxon>Mortierellales</taxon>
        <taxon>Mortierellaceae</taxon>
        <taxon>Mortierella</taxon>
    </lineage>
</organism>
<accession>A0A9P6TVR0</accession>
<sequence>APAGVFPIVPYPNPETSSQILVGATPTPTGPPTTTPNVGVLPTNAPDGAKTSGGGSSKNIGAIIGGIFGFLALIALIALLFVAAKRRRDRDNDSLVEAGDGEPHNGGGAGVLGPDGFVGTPGGPNDLTKSPTAGPGGNSDMPALAPVAFGAVVPNRGTGDQGSNEHNTNPHGSLPHSNGPSGAETIASKHKRKESINAEKLQMPQKDQAHDSTENLNINPMLIGKRPVGTNFFGNGSGNHRAPPRRPSHGLLATPITTAGSKTEVVDDKNETSVNHNSMESKTTNNGETTEVVDDRNATSVSHNGMESKTTNNGETTTTTSTTTTTTNTAGHRSGLNDVISSTGGTSMTMNSADSTSNRHQDGTSSEALMSSVSQKNTLMGIAGGAAVATGMAAMMTSTGKKEQSRPTPQIIQHQQASQDIQRTQITLKLSIIRYERSDATQATPFAKPGTLMFSQVEMLDGSPECSIPGSAFSHVRDSSKVTGREAGLPSPVVPGPSAAATSSESEPRERSLRWMKNESQWKREAGMLQHLRSDQYIAELFTLYSLPAFAEYRFVSVMGPFTRTLESYIKVRKGIHPPGRSPTPEEESLALQGPLTTYEIKSLTDSIASALKWSHDHHVVHLCLSPASIFLHELYSEPDGNGGYRMSTHSAYSNRSYGASTTTDSVAPKIERHWKLWNFGHARFVGEAIDLGMDKTPYTSPEILMASRRQQRTSQSTIQTEPQEPNTDTNLTTTVSPDGVVTKTMTSKTVSSKTTTVSSQSSEKLMASATMDMWSLGQIVYEMHTGQPMFSSDEDALVKLSSALEERADAGESDDDKIQKQLQDQFQEIEKVEDADARKAIKGLLEMQHEKRLDHEQLRAIYLDE</sequence>
<feature type="transmembrane region" description="Helical" evidence="2">
    <location>
        <begin position="379"/>
        <end position="397"/>
    </location>
</feature>
<dbReference type="Proteomes" id="UP000726737">
    <property type="component" value="Unassembled WGS sequence"/>
</dbReference>
<comment type="caution">
    <text evidence="4">The sequence shown here is derived from an EMBL/GenBank/DDBJ whole genome shotgun (WGS) entry which is preliminary data.</text>
</comment>
<dbReference type="GO" id="GO:0004674">
    <property type="term" value="F:protein serine/threonine kinase activity"/>
    <property type="evidence" value="ECO:0007669"/>
    <property type="project" value="InterPro"/>
</dbReference>
<evidence type="ECO:0000259" key="3">
    <source>
        <dbReference type="PROSITE" id="PS50011"/>
    </source>
</evidence>
<gene>
    <name evidence="4" type="ORF">BG011_009999</name>
</gene>
<dbReference type="GO" id="GO:0005737">
    <property type="term" value="C:cytoplasm"/>
    <property type="evidence" value="ECO:0007669"/>
    <property type="project" value="TreeGrafter"/>
</dbReference>
<keyword evidence="5" id="KW-1185">Reference proteome</keyword>
<reference evidence="4" key="1">
    <citation type="journal article" date="2020" name="Fungal Divers.">
        <title>Resolving the Mortierellaceae phylogeny through synthesis of multi-gene phylogenetics and phylogenomics.</title>
        <authorList>
            <person name="Vandepol N."/>
            <person name="Liber J."/>
            <person name="Desiro A."/>
            <person name="Na H."/>
            <person name="Kennedy M."/>
            <person name="Barry K."/>
            <person name="Grigoriev I.V."/>
            <person name="Miller A.N."/>
            <person name="O'Donnell K."/>
            <person name="Stajich J.E."/>
            <person name="Bonito G."/>
        </authorList>
    </citation>
    <scope>NUCLEOTIDE SEQUENCE</scope>
    <source>
        <strain evidence="4">KOD948</strain>
    </source>
</reference>
<dbReference type="AlphaFoldDB" id="A0A9P6TVR0"/>
<dbReference type="InterPro" id="IPR000719">
    <property type="entry name" value="Prot_kinase_dom"/>
</dbReference>
<dbReference type="InterPro" id="IPR045269">
    <property type="entry name" value="Atg1-like"/>
</dbReference>
<name>A0A9P6TVR0_9FUNG</name>
<protein>
    <recommendedName>
        <fullName evidence="3">Protein kinase domain-containing protein</fullName>
    </recommendedName>
</protein>
<keyword evidence="2" id="KW-0812">Transmembrane</keyword>
<feature type="region of interest" description="Disordered" evidence="1">
    <location>
        <begin position="94"/>
        <end position="213"/>
    </location>
</feature>
<keyword evidence="2" id="KW-0472">Membrane</keyword>
<proteinExistence type="predicted"/>
<dbReference type="SUPFAM" id="SSF56112">
    <property type="entry name" value="Protein kinase-like (PK-like)"/>
    <property type="match status" value="1"/>
</dbReference>
<dbReference type="GO" id="GO:0010506">
    <property type="term" value="P:regulation of autophagy"/>
    <property type="evidence" value="ECO:0007669"/>
    <property type="project" value="InterPro"/>
</dbReference>
<dbReference type="InterPro" id="IPR011009">
    <property type="entry name" value="Kinase-like_dom_sf"/>
</dbReference>
<evidence type="ECO:0000256" key="2">
    <source>
        <dbReference type="SAM" id="Phobius"/>
    </source>
</evidence>
<keyword evidence="2" id="KW-1133">Transmembrane helix</keyword>
<evidence type="ECO:0000313" key="4">
    <source>
        <dbReference type="EMBL" id="KAG0248695.1"/>
    </source>
</evidence>
<dbReference type="OrthoDB" id="2440121at2759"/>